<accession>A0A848H726</accession>
<evidence type="ECO:0000313" key="1">
    <source>
        <dbReference type="EMBL" id="NML43478.1"/>
    </source>
</evidence>
<evidence type="ECO:0000313" key="2">
    <source>
        <dbReference type="Proteomes" id="UP000541185"/>
    </source>
</evidence>
<protein>
    <recommendedName>
        <fullName evidence="3">Secretion system X translation initiation factor</fullName>
    </recommendedName>
</protein>
<dbReference type="RefSeq" id="WP_169417682.1">
    <property type="nucleotide sequence ID" value="NZ_JABBFX010000001.1"/>
</dbReference>
<keyword evidence="2" id="KW-1185">Reference proteome</keyword>
<sequence length="188" mass="19456">MSMPPMRISLLLGVAAILLWLVITRSAEDSERAAAPARSRQLAVSTRTAAPAPAIAADIEPQRAWPGSADVQVDPFLPLGTIASTKSGTATASVAPPSAPKPAASVAPPAAPAAPAIPPMPYQAIGSVTSPDVAGGVPVAFLTQHDQLLVVKVGETLANTYRIDAITPQQVELTYLPAMQKQLLRFQP</sequence>
<organism evidence="1 2">
    <name type="scientific">Ramlibacter agri</name>
    <dbReference type="NCBI Taxonomy" id="2728837"/>
    <lineage>
        <taxon>Bacteria</taxon>
        <taxon>Pseudomonadati</taxon>
        <taxon>Pseudomonadota</taxon>
        <taxon>Betaproteobacteria</taxon>
        <taxon>Burkholderiales</taxon>
        <taxon>Comamonadaceae</taxon>
        <taxon>Ramlibacter</taxon>
    </lineage>
</organism>
<dbReference type="AlphaFoldDB" id="A0A848H726"/>
<comment type="caution">
    <text evidence="1">The sequence shown here is derived from an EMBL/GenBank/DDBJ whole genome shotgun (WGS) entry which is preliminary data.</text>
</comment>
<evidence type="ECO:0008006" key="3">
    <source>
        <dbReference type="Google" id="ProtNLM"/>
    </source>
</evidence>
<gene>
    <name evidence="1" type="ORF">HHL11_06935</name>
</gene>
<name>A0A848H726_9BURK</name>
<reference evidence="1 2" key="1">
    <citation type="submission" date="2020-04" db="EMBL/GenBank/DDBJ databases">
        <title>Ramlibacter sp. G-1-2-2 isolated from soil.</title>
        <authorList>
            <person name="Dahal R.H."/>
        </authorList>
    </citation>
    <scope>NUCLEOTIDE SEQUENCE [LARGE SCALE GENOMIC DNA]</scope>
    <source>
        <strain evidence="1 2">G-1-2-2</strain>
    </source>
</reference>
<dbReference type="EMBL" id="JABBFX010000001">
    <property type="protein sequence ID" value="NML43478.1"/>
    <property type="molecule type" value="Genomic_DNA"/>
</dbReference>
<dbReference type="Proteomes" id="UP000541185">
    <property type="component" value="Unassembled WGS sequence"/>
</dbReference>
<proteinExistence type="predicted"/>